<dbReference type="EMBL" id="JASJEU010000024">
    <property type="protein sequence ID" value="MDJ1651649.1"/>
    <property type="molecule type" value="Genomic_DNA"/>
</dbReference>
<evidence type="ECO:0000313" key="1">
    <source>
        <dbReference type="EMBL" id="MDJ1651649.1"/>
    </source>
</evidence>
<sequence length="115" mass="12872">MSSVAGVPGSRSSSQDKMAEAAIEMMRHAEHIKVDSSVLNTERDMRQNVVFAVCDKNALWGDVLQLVYIDGLSIPELHRELDSRGKPFARSSVYRLHERALEKAYEAMIELGVKP</sequence>
<name>A0ABT7DQ34_9ACTN</name>
<accession>A0ABT7DQ34</accession>
<comment type="caution">
    <text evidence="1">The sequence shown here is derived from an EMBL/GenBank/DDBJ whole genome shotgun (WGS) entry which is preliminary data.</text>
</comment>
<organism evidence="1 2">
    <name type="scientific">Gordonibacter faecis</name>
    <dbReference type="NCBI Taxonomy" id="3047475"/>
    <lineage>
        <taxon>Bacteria</taxon>
        <taxon>Bacillati</taxon>
        <taxon>Actinomycetota</taxon>
        <taxon>Coriobacteriia</taxon>
        <taxon>Eggerthellales</taxon>
        <taxon>Eggerthellaceae</taxon>
        <taxon>Gordonibacter</taxon>
    </lineage>
</organism>
<proteinExistence type="predicted"/>
<reference evidence="1 2" key="1">
    <citation type="submission" date="2023-05" db="EMBL/GenBank/DDBJ databases">
        <title>Gordonibacter KGMB12511T sp. nov., isolated from faeces of healthy Korean.</title>
        <authorList>
            <person name="Kim H.S."/>
            <person name="Kim J.-S."/>
            <person name="Suh M.K."/>
            <person name="Eom M.K."/>
            <person name="Do H.E."/>
            <person name="Lee J.-S."/>
        </authorList>
    </citation>
    <scope>NUCLEOTIDE SEQUENCE [LARGE SCALE GENOMIC DNA]</scope>
    <source>
        <strain evidence="1 2">KGMB12511</strain>
    </source>
</reference>
<evidence type="ECO:0000313" key="2">
    <source>
        <dbReference type="Proteomes" id="UP001232750"/>
    </source>
</evidence>
<protein>
    <submittedName>
        <fullName evidence="1">Uncharacterized protein</fullName>
    </submittedName>
</protein>
<keyword evidence="2" id="KW-1185">Reference proteome</keyword>
<dbReference type="Proteomes" id="UP001232750">
    <property type="component" value="Unassembled WGS sequence"/>
</dbReference>
<gene>
    <name evidence="1" type="ORF">QNJ86_12625</name>
</gene>
<dbReference type="RefSeq" id="WP_283832997.1">
    <property type="nucleotide sequence ID" value="NZ_JASJEU010000024.1"/>
</dbReference>